<dbReference type="Proteomes" id="UP000002217">
    <property type="component" value="Chromosome"/>
</dbReference>
<name>C8W674_DESAS</name>
<evidence type="ECO:0000256" key="1">
    <source>
        <dbReference type="ARBA" id="ARBA00006723"/>
    </source>
</evidence>
<dbReference type="PANTHER" id="PTHR35530">
    <property type="entry name" value="TAUTOMERASE-RELATED"/>
    <property type="match status" value="1"/>
</dbReference>
<dbReference type="Pfam" id="PF01361">
    <property type="entry name" value="Tautomerase"/>
    <property type="match status" value="1"/>
</dbReference>
<dbReference type="Gene3D" id="3.30.429.10">
    <property type="entry name" value="Macrophage Migration Inhibitory Factor"/>
    <property type="match status" value="1"/>
</dbReference>
<dbReference type="RefSeq" id="WP_015756248.1">
    <property type="nucleotide sequence ID" value="NC_013216.1"/>
</dbReference>
<evidence type="ECO:0000259" key="3">
    <source>
        <dbReference type="Pfam" id="PF01361"/>
    </source>
</evidence>
<dbReference type="HOGENOM" id="CLU_148073_5_3_9"/>
<protein>
    <submittedName>
        <fullName evidence="4">4-oxalocrotonate tautomerase</fullName>
    </submittedName>
</protein>
<dbReference type="SUPFAM" id="SSF55331">
    <property type="entry name" value="Tautomerase/MIF"/>
    <property type="match status" value="1"/>
</dbReference>
<dbReference type="AlphaFoldDB" id="C8W674"/>
<keyword evidence="2" id="KW-0413">Isomerase</keyword>
<keyword evidence="5" id="KW-1185">Reference proteome</keyword>
<dbReference type="EMBL" id="CP001720">
    <property type="protein sequence ID" value="ACV61529.1"/>
    <property type="molecule type" value="Genomic_DNA"/>
</dbReference>
<dbReference type="STRING" id="485916.Dtox_0609"/>
<proteinExistence type="inferred from homology"/>
<dbReference type="NCBIfam" id="NF002571">
    <property type="entry name" value="PRK02220.1"/>
    <property type="match status" value="1"/>
</dbReference>
<dbReference type="InterPro" id="IPR014347">
    <property type="entry name" value="Tautomerase/MIF_sf"/>
</dbReference>
<reference evidence="4 5" key="1">
    <citation type="journal article" date="2009" name="Stand. Genomic Sci.">
        <title>Complete genome sequence of Desulfotomaculum acetoxidans type strain (5575).</title>
        <authorList>
            <person name="Spring S."/>
            <person name="Lapidus A."/>
            <person name="Schroder M."/>
            <person name="Gleim D."/>
            <person name="Sims D."/>
            <person name="Meincke L."/>
            <person name="Glavina Del Rio T."/>
            <person name="Tice H."/>
            <person name="Copeland A."/>
            <person name="Cheng J.F."/>
            <person name="Lucas S."/>
            <person name="Chen F."/>
            <person name="Nolan M."/>
            <person name="Bruce D."/>
            <person name="Goodwin L."/>
            <person name="Pitluck S."/>
            <person name="Ivanova N."/>
            <person name="Mavromatis K."/>
            <person name="Mikhailova N."/>
            <person name="Pati A."/>
            <person name="Chen A."/>
            <person name="Palaniappan K."/>
            <person name="Land M."/>
            <person name="Hauser L."/>
            <person name="Chang Y.J."/>
            <person name="Jeffries C.D."/>
            <person name="Chain P."/>
            <person name="Saunders E."/>
            <person name="Brettin T."/>
            <person name="Detter J.C."/>
            <person name="Goker M."/>
            <person name="Bristow J."/>
            <person name="Eisen J.A."/>
            <person name="Markowitz V."/>
            <person name="Hugenholtz P."/>
            <person name="Kyrpides N.C."/>
            <person name="Klenk H.P."/>
            <person name="Han C."/>
        </authorList>
    </citation>
    <scope>NUCLEOTIDE SEQUENCE [LARGE SCALE GENOMIC DNA]</scope>
    <source>
        <strain evidence="5">ATCC 49208 / DSM 771 / VKM B-1644</strain>
    </source>
</reference>
<dbReference type="GO" id="GO:0016853">
    <property type="term" value="F:isomerase activity"/>
    <property type="evidence" value="ECO:0007669"/>
    <property type="project" value="UniProtKB-KW"/>
</dbReference>
<sequence>MPFVHVELLEGKTLEQKREMAKGITDVIVKAGGVNPDSVYVIFKDLAKTELAKAGQLIADKQ</sequence>
<accession>C8W674</accession>
<dbReference type="OrthoDB" id="5405937at2"/>
<dbReference type="InterPro" id="IPR004370">
    <property type="entry name" value="4-OT-like_dom"/>
</dbReference>
<feature type="domain" description="4-oxalocrotonate tautomerase-like" evidence="3">
    <location>
        <begin position="2"/>
        <end position="60"/>
    </location>
</feature>
<evidence type="ECO:0000313" key="5">
    <source>
        <dbReference type="Proteomes" id="UP000002217"/>
    </source>
</evidence>
<dbReference type="PANTHER" id="PTHR35530:SF1">
    <property type="entry name" value="2-HYDROXYMUCONATE TAUTOMERASE"/>
    <property type="match status" value="1"/>
</dbReference>
<gene>
    <name evidence="4" type="ordered locus">Dtox_0609</name>
</gene>
<evidence type="ECO:0000313" key="4">
    <source>
        <dbReference type="EMBL" id="ACV61529.1"/>
    </source>
</evidence>
<evidence type="ECO:0000256" key="2">
    <source>
        <dbReference type="ARBA" id="ARBA00023235"/>
    </source>
</evidence>
<dbReference type="eggNOG" id="COG1942">
    <property type="taxonomic scope" value="Bacteria"/>
</dbReference>
<organism evidence="4 5">
    <name type="scientific">Desulfofarcimen acetoxidans (strain ATCC 49208 / DSM 771 / KCTC 5769 / VKM B-1644 / 5575)</name>
    <name type="common">Desulfotomaculum acetoxidans</name>
    <dbReference type="NCBI Taxonomy" id="485916"/>
    <lineage>
        <taxon>Bacteria</taxon>
        <taxon>Bacillati</taxon>
        <taxon>Bacillota</taxon>
        <taxon>Clostridia</taxon>
        <taxon>Eubacteriales</taxon>
        <taxon>Peptococcaceae</taxon>
        <taxon>Desulfofarcimen</taxon>
    </lineage>
</organism>
<dbReference type="KEGG" id="dae:Dtox_0609"/>
<comment type="similarity">
    <text evidence="1">Belongs to the 4-oxalocrotonate tautomerase family.</text>
</comment>